<keyword evidence="3" id="KW-1185">Reference proteome</keyword>
<evidence type="ECO:0000313" key="2">
    <source>
        <dbReference type="EMBL" id="SIO02281.1"/>
    </source>
</evidence>
<reference evidence="3" key="1">
    <citation type="submission" date="2016-11" db="EMBL/GenBank/DDBJ databases">
        <authorList>
            <person name="Varghese N."/>
            <person name="Submissions S."/>
        </authorList>
    </citation>
    <scope>NUCLEOTIDE SEQUENCE [LARGE SCALE GENOMIC DNA]</scope>
    <source>
        <strain evidence="3">DSM 29440</strain>
    </source>
</reference>
<dbReference type="STRING" id="1217970.SAMN05444002_2187"/>
<name>A0A1N6G4A0_9RHOB</name>
<dbReference type="EMBL" id="FSRL01000001">
    <property type="protein sequence ID" value="SIO02281.1"/>
    <property type="molecule type" value="Genomic_DNA"/>
</dbReference>
<feature type="region of interest" description="Disordered" evidence="1">
    <location>
        <begin position="1"/>
        <end position="44"/>
    </location>
</feature>
<gene>
    <name evidence="2" type="ORF">SAMN05444002_2187</name>
</gene>
<dbReference type="RefSeq" id="WP_175570460.1">
    <property type="nucleotide sequence ID" value="NZ_FSRL01000001.1"/>
</dbReference>
<proteinExistence type="predicted"/>
<sequence>MTDKTPDTSLKHMTEAAKRQATEGAHPATKAALRQPVKRDDARKAQYARIERGITV</sequence>
<evidence type="ECO:0000256" key="1">
    <source>
        <dbReference type="SAM" id="MobiDB-lite"/>
    </source>
</evidence>
<organism evidence="2 3">
    <name type="scientific">Vannielia litorea</name>
    <dbReference type="NCBI Taxonomy" id="1217970"/>
    <lineage>
        <taxon>Bacteria</taxon>
        <taxon>Pseudomonadati</taxon>
        <taxon>Pseudomonadota</taxon>
        <taxon>Alphaproteobacteria</taxon>
        <taxon>Rhodobacterales</taxon>
        <taxon>Paracoccaceae</taxon>
        <taxon>Vannielia</taxon>
    </lineage>
</organism>
<feature type="compositionally biased region" description="Basic and acidic residues" evidence="1">
    <location>
        <begin position="1"/>
        <end position="21"/>
    </location>
</feature>
<evidence type="ECO:0000313" key="3">
    <source>
        <dbReference type="Proteomes" id="UP000184932"/>
    </source>
</evidence>
<dbReference type="AlphaFoldDB" id="A0A1N6G4A0"/>
<dbReference type="Proteomes" id="UP000184932">
    <property type="component" value="Unassembled WGS sequence"/>
</dbReference>
<accession>A0A1N6G4A0</accession>
<protein>
    <submittedName>
        <fullName evidence="2">Uncharacterized protein</fullName>
    </submittedName>
</protein>